<dbReference type="GO" id="GO:0005524">
    <property type="term" value="F:ATP binding"/>
    <property type="evidence" value="ECO:0007669"/>
    <property type="project" value="UniProtKB-UniRule"/>
</dbReference>
<proteinExistence type="inferred from homology"/>
<dbReference type="EC" id="2.7.1.24" evidence="5 6"/>
<dbReference type="AlphaFoldDB" id="A0A1H7LKT9"/>
<sequence>MKKFHIGVTGGIGSGKTVVCRIFETLGYPVFYADDEAKKVMTEDAGLVKGIKQHFGENAYFNDGSLNRKLLSDIVFHDADKLNVLNSLVHPATIKAYQNWAEKQQTALIFKEAALLFESNSYKLSDFNILVTAPASIRMQRVIKRDNVTGDIVKARMDKQMTDEEKEKLTDFIIVNDDKHALIPQVLRLNDHFLSLIAS</sequence>
<feature type="binding site" evidence="5">
    <location>
        <begin position="13"/>
        <end position="18"/>
    </location>
    <ligand>
        <name>ATP</name>
        <dbReference type="ChEBI" id="CHEBI:30616"/>
    </ligand>
</feature>
<dbReference type="UniPathway" id="UPA00241">
    <property type="reaction ID" value="UER00356"/>
</dbReference>
<dbReference type="Gene3D" id="3.40.50.300">
    <property type="entry name" value="P-loop containing nucleotide triphosphate hydrolases"/>
    <property type="match status" value="1"/>
</dbReference>
<evidence type="ECO:0000256" key="4">
    <source>
        <dbReference type="ARBA" id="ARBA00022993"/>
    </source>
</evidence>
<keyword evidence="8" id="KW-1185">Reference proteome</keyword>
<evidence type="ECO:0000256" key="2">
    <source>
        <dbReference type="ARBA" id="ARBA00022741"/>
    </source>
</evidence>
<evidence type="ECO:0000256" key="1">
    <source>
        <dbReference type="ARBA" id="ARBA00009018"/>
    </source>
</evidence>
<dbReference type="Pfam" id="PF01121">
    <property type="entry name" value="CoaE"/>
    <property type="match status" value="1"/>
</dbReference>
<protein>
    <recommendedName>
        <fullName evidence="5 6">Dephospho-CoA kinase</fullName>
        <ecNumber evidence="5 6">2.7.1.24</ecNumber>
    </recommendedName>
    <alternativeName>
        <fullName evidence="5">Dephosphocoenzyme A kinase</fullName>
    </alternativeName>
</protein>
<organism evidence="7 8">
    <name type="scientific">Olivibacter domesticus</name>
    <name type="common">Pseudosphingobacterium domesticum</name>
    <dbReference type="NCBI Taxonomy" id="407022"/>
    <lineage>
        <taxon>Bacteria</taxon>
        <taxon>Pseudomonadati</taxon>
        <taxon>Bacteroidota</taxon>
        <taxon>Sphingobacteriia</taxon>
        <taxon>Sphingobacteriales</taxon>
        <taxon>Sphingobacteriaceae</taxon>
        <taxon>Olivibacter</taxon>
    </lineage>
</organism>
<keyword evidence="5 7" id="KW-0418">Kinase</keyword>
<keyword evidence="4 5" id="KW-0173">Coenzyme A biosynthesis</keyword>
<dbReference type="EMBL" id="FOAF01000001">
    <property type="protein sequence ID" value="SEK99554.1"/>
    <property type="molecule type" value="Genomic_DNA"/>
</dbReference>
<keyword evidence="3 5" id="KW-0067">ATP-binding</keyword>
<dbReference type="Proteomes" id="UP000199421">
    <property type="component" value="Unassembled WGS sequence"/>
</dbReference>
<evidence type="ECO:0000313" key="8">
    <source>
        <dbReference type="Proteomes" id="UP000199421"/>
    </source>
</evidence>
<keyword evidence="5" id="KW-0963">Cytoplasm</keyword>
<evidence type="ECO:0000256" key="5">
    <source>
        <dbReference type="HAMAP-Rule" id="MF_00376"/>
    </source>
</evidence>
<dbReference type="STRING" id="407022.SAMN05661044_01702"/>
<dbReference type="SUPFAM" id="SSF52540">
    <property type="entry name" value="P-loop containing nucleoside triphosphate hydrolases"/>
    <property type="match status" value="1"/>
</dbReference>
<comment type="similarity">
    <text evidence="1 5">Belongs to the CoaE family.</text>
</comment>
<dbReference type="PROSITE" id="PS51219">
    <property type="entry name" value="DPCK"/>
    <property type="match status" value="1"/>
</dbReference>
<evidence type="ECO:0000256" key="6">
    <source>
        <dbReference type="NCBIfam" id="TIGR00152"/>
    </source>
</evidence>
<dbReference type="CDD" id="cd02022">
    <property type="entry name" value="DPCK"/>
    <property type="match status" value="1"/>
</dbReference>
<accession>A0A1H7LKT9</accession>
<gene>
    <name evidence="5" type="primary">coaE</name>
    <name evidence="7" type="ORF">SAMN05661044_01702</name>
</gene>
<comment type="function">
    <text evidence="5">Catalyzes the phosphorylation of the 3'-hydroxyl group of dephosphocoenzyme A to form coenzyme A.</text>
</comment>
<evidence type="ECO:0000313" key="7">
    <source>
        <dbReference type="EMBL" id="SEK99554.1"/>
    </source>
</evidence>
<dbReference type="HAMAP" id="MF_00376">
    <property type="entry name" value="Dephospho_CoA_kinase"/>
    <property type="match status" value="1"/>
</dbReference>
<dbReference type="PANTHER" id="PTHR10695">
    <property type="entry name" value="DEPHOSPHO-COA KINASE-RELATED"/>
    <property type="match status" value="1"/>
</dbReference>
<dbReference type="PANTHER" id="PTHR10695:SF46">
    <property type="entry name" value="BIFUNCTIONAL COENZYME A SYNTHASE-RELATED"/>
    <property type="match status" value="1"/>
</dbReference>
<keyword evidence="5" id="KW-0808">Transferase</keyword>
<dbReference type="InterPro" id="IPR001977">
    <property type="entry name" value="Depp_CoAkinase"/>
</dbReference>
<dbReference type="GO" id="GO:0004140">
    <property type="term" value="F:dephospho-CoA kinase activity"/>
    <property type="evidence" value="ECO:0007669"/>
    <property type="project" value="UniProtKB-UniRule"/>
</dbReference>
<dbReference type="InterPro" id="IPR027417">
    <property type="entry name" value="P-loop_NTPase"/>
</dbReference>
<comment type="subcellular location">
    <subcellularLocation>
        <location evidence="5">Cytoplasm</location>
    </subcellularLocation>
</comment>
<reference evidence="8" key="1">
    <citation type="submission" date="2016-10" db="EMBL/GenBank/DDBJ databases">
        <authorList>
            <person name="Varghese N."/>
            <person name="Submissions S."/>
        </authorList>
    </citation>
    <scope>NUCLEOTIDE SEQUENCE [LARGE SCALE GENOMIC DNA]</scope>
    <source>
        <strain evidence="8">DSM 18733</strain>
    </source>
</reference>
<name>A0A1H7LKT9_OLID1</name>
<dbReference type="NCBIfam" id="TIGR00152">
    <property type="entry name" value="dephospho-CoA kinase"/>
    <property type="match status" value="1"/>
</dbReference>
<comment type="catalytic activity">
    <reaction evidence="5">
        <text>3'-dephospho-CoA + ATP = ADP + CoA + H(+)</text>
        <dbReference type="Rhea" id="RHEA:18245"/>
        <dbReference type="ChEBI" id="CHEBI:15378"/>
        <dbReference type="ChEBI" id="CHEBI:30616"/>
        <dbReference type="ChEBI" id="CHEBI:57287"/>
        <dbReference type="ChEBI" id="CHEBI:57328"/>
        <dbReference type="ChEBI" id="CHEBI:456216"/>
        <dbReference type="EC" id="2.7.1.24"/>
    </reaction>
</comment>
<comment type="pathway">
    <text evidence="5">Cofactor biosynthesis; coenzyme A biosynthesis; CoA from (R)-pantothenate: step 5/5.</text>
</comment>
<dbReference type="RefSeq" id="WP_093321959.1">
    <property type="nucleotide sequence ID" value="NZ_FOAF01000001.1"/>
</dbReference>
<evidence type="ECO:0000256" key="3">
    <source>
        <dbReference type="ARBA" id="ARBA00022840"/>
    </source>
</evidence>
<dbReference type="GO" id="GO:0005737">
    <property type="term" value="C:cytoplasm"/>
    <property type="evidence" value="ECO:0007669"/>
    <property type="project" value="UniProtKB-SubCell"/>
</dbReference>
<dbReference type="OrthoDB" id="9812943at2"/>
<keyword evidence="2 5" id="KW-0547">Nucleotide-binding</keyword>
<dbReference type="GO" id="GO:0015937">
    <property type="term" value="P:coenzyme A biosynthetic process"/>
    <property type="evidence" value="ECO:0007669"/>
    <property type="project" value="UniProtKB-UniRule"/>
</dbReference>